<accession>L1QFF0</accession>
<evidence type="ECO:0000313" key="2">
    <source>
        <dbReference type="Proteomes" id="UP000010420"/>
    </source>
</evidence>
<dbReference type="PATRIC" id="fig|545697.3.peg.1878"/>
<comment type="caution">
    <text evidence="1">The sequence shown here is derived from an EMBL/GenBank/DDBJ whole genome shotgun (WGS) entry which is preliminary data.</text>
</comment>
<evidence type="ECO:0000313" key="1">
    <source>
        <dbReference type="EMBL" id="EKY26724.1"/>
    </source>
</evidence>
<dbReference type="EMBL" id="AMEZ01000053">
    <property type="protein sequence ID" value="EKY26724.1"/>
    <property type="molecule type" value="Genomic_DNA"/>
</dbReference>
<gene>
    <name evidence="1" type="ORF">HMPREF0216_01909</name>
</gene>
<reference evidence="1 2" key="1">
    <citation type="submission" date="2012-05" db="EMBL/GenBank/DDBJ databases">
        <authorList>
            <person name="Weinstock G."/>
            <person name="Sodergren E."/>
            <person name="Lobos E.A."/>
            <person name="Fulton L."/>
            <person name="Fulton R."/>
            <person name="Courtney L."/>
            <person name="Fronick C."/>
            <person name="O'Laughlin M."/>
            <person name="Godfrey J."/>
            <person name="Wilson R.M."/>
            <person name="Miner T."/>
            <person name="Farmer C."/>
            <person name="Delehaunty K."/>
            <person name="Cordes M."/>
            <person name="Minx P."/>
            <person name="Tomlinson C."/>
            <person name="Chen J."/>
            <person name="Wollam A."/>
            <person name="Pepin K.H."/>
            <person name="Bhonagiri V."/>
            <person name="Zhang X."/>
            <person name="Suruliraj S."/>
            <person name="Warren W."/>
            <person name="Mitreva M."/>
            <person name="Mardis E.R."/>
            <person name="Wilson R.K."/>
        </authorList>
    </citation>
    <scope>NUCLEOTIDE SEQUENCE [LARGE SCALE GENOMIC DNA]</scope>
    <source>
        <strain evidence="1 2">DSM 1785</strain>
    </source>
</reference>
<proteinExistence type="predicted"/>
<dbReference type="RefSeq" id="WP_005213659.1">
    <property type="nucleotide sequence ID" value="NZ_KB291645.1"/>
</dbReference>
<organism evidence="1 2">
    <name type="scientific">Clostridium celatum DSM 1785</name>
    <dbReference type="NCBI Taxonomy" id="545697"/>
    <lineage>
        <taxon>Bacteria</taxon>
        <taxon>Bacillati</taxon>
        <taxon>Bacillota</taxon>
        <taxon>Clostridia</taxon>
        <taxon>Eubacteriales</taxon>
        <taxon>Clostridiaceae</taxon>
        <taxon>Clostridium</taxon>
    </lineage>
</organism>
<protein>
    <submittedName>
        <fullName evidence="1">Uncharacterized protein</fullName>
    </submittedName>
</protein>
<dbReference type="Proteomes" id="UP000010420">
    <property type="component" value="Unassembled WGS sequence"/>
</dbReference>
<dbReference type="HOGENOM" id="CLU_1822017_0_0_9"/>
<dbReference type="AlphaFoldDB" id="L1QFF0"/>
<sequence>MITYGKNLYFAAGDNNFEYKNAIYKIPLKKLTEDTSKVMDEDISCFDKAEIVYKYDFEKENNTIDSYMILEVYCYDDNIYFQDLEAVGSNKANLSICKLKSNGEREIIYQIYNSIVYGMGSCSLEFKEDYFYGYTIPSFHQ</sequence>
<name>L1QFF0_9CLOT</name>
<keyword evidence="2" id="KW-1185">Reference proteome</keyword>